<feature type="transmembrane region" description="Helical" evidence="1">
    <location>
        <begin position="227"/>
        <end position="248"/>
    </location>
</feature>
<keyword evidence="1" id="KW-0472">Membrane</keyword>
<sequence>MTFAGYFAIFFLLAIVINKGFKSITDPLFCMNVIFIFFFGIKQDVELTEKSELLLFLSFIIFTSTAYIISKRPHKRIIGFINNKNAAFHKFNIKPLRSKQQFYLFLIVLLYVILDFSFNTWLYGSFDKAATRFYYRLPEKENVPTFLTIIIFSLYSLSSLILFVLSYNNARFKTNSLYLNLSFFALALAAFPRGTRGAIISLLIIIILANIIVSIKNKKLVIKSLFLNVKLLFPASIVFLSFLALSSIRNKEIDNLEMLQKTIAEMDFSESQKEYNSAEGDLLLIDYNKCIETFGSSVSFLPLNYTLKAVLFNPIPRSIWKQKPVGFGVALTEVKFGGQNFDYEYLADFKWSNAAGIAGEGWANEGILGLILYSFLMGLYAGLLTKIVNTFLLSDNYVSLLIALLCFLASLLAIRGDILSAITQGLYPILFFIVILTILQPFVKYNYKIR</sequence>
<gene>
    <name evidence="2" type="ORF">OH806_01080</name>
</gene>
<dbReference type="EMBL" id="JAPDHV010000001">
    <property type="protein sequence ID" value="MCW3159871.1"/>
    <property type="molecule type" value="Genomic_DNA"/>
</dbReference>
<organism evidence="2 3">
    <name type="scientific">Chryseobacterium oryctis</name>
    <dbReference type="NCBI Taxonomy" id="2952618"/>
    <lineage>
        <taxon>Bacteria</taxon>
        <taxon>Pseudomonadati</taxon>
        <taxon>Bacteroidota</taxon>
        <taxon>Flavobacteriia</taxon>
        <taxon>Flavobacteriales</taxon>
        <taxon>Weeksellaceae</taxon>
        <taxon>Chryseobacterium group</taxon>
        <taxon>Chryseobacterium</taxon>
    </lineage>
</organism>
<dbReference type="RefSeq" id="WP_264741845.1">
    <property type="nucleotide sequence ID" value="NZ_JAPDHV010000001.1"/>
</dbReference>
<feature type="transmembrane region" description="Helical" evidence="1">
    <location>
        <begin position="51"/>
        <end position="69"/>
    </location>
</feature>
<feature type="transmembrane region" description="Helical" evidence="1">
    <location>
        <begin position="426"/>
        <end position="443"/>
    </location>
</feature>
<accession>A0ABT3HJA7</accession>
<feature type="transmembrane region" description="Helical" evidence="1">
    <location>
        <begin position="397"/>
        <end position="414"/>
    </location>
</feature>
<reference evidence="2" key="1">
    <citation type="submission" date="2022-10" db="EMBL/GenBank/DDBJ databases">
        <title>Chryseobacterium babae sp. nov. isolated from the gut of the beetle Oryctes rhinoceros, and Chryseobacterium kimseyorum sp. nov., isolated from a stick insect rearing cage.</title>
        <authorList>
            <person name="Shelomi M."/>
            <person name="Han C.-J."/>
            <person name="Chen W.-M."/>
            <person name="Chen H.-K."/>
            <person name="Liaw S.-J."/>
            <person name="Muhle E."/>
            <person name="Clermont D."/>
        </authorList>
    </citation>
    <scope>NUCLEOTIDE SEQUENCE</scope>
    <source>
        <strain evidence="2">WLa1L2M3</strain>
    </source>
</reference>
<name>A0ABT3HJA7_9FLAO</name>
<feature type="transmembrane region" description="Helical" evidence="1">
    <location>
        <begin position="198"/>
        <end position="215"/>
    </location>
</feature>
<evidence type="ECO:0000313" key="3">
    <source>
        <dbReference type="Proteomes" id="UP001163719"/>
    </source>
</evidence>
<evidence type="ECO:0008006" key="4">
    <source>
        <dbReference type="Google" id="ProtNLM"/>
    </source>
</evidence>
<proteinExistence type="predicted"/>
<dbReference type="Proteomes" id="UP001163719">
    <property type="component" value="Unassembled WGS sequence"/>
</dbReference>
<evidence type="ECO:0000313" key="2">
    <source>
        <dbReference type="EMBL" id="MCW3159871.1"/>
    </source>
</evidence>
<evidence type="ECO:0000256" key="1">
    <source>
        <dbReference type="SAM" id="Phobius"/>
    </source>
</evidence>
<feature type="transmembrane region" description="Helical" evidence="1">
    <location>
        <begin position="143"/>
        <end position="165"/>
    </location>
</feature>
<keyword evidence="3" id="KW-1185">Reference proteome</keyword>
<comment type="caution">
    <text evidence="2">The sequence shown here is derived from an EMBL/GenBank/DDBJ whole genome shotgun (WGS) entry which is preliminary data.</text>
</comment>
<keyword evidence="1" id="KW-0812">Transmembrane</keyword>
<keyword evidence="1" id="KW-1133">Transmembrane helix</keyword>
<feature type="transmembrane region" description="Helical" evidence="1">
    <location>
        <begin position="6"/>
        <end position="21"/>
    </location>
</feature>
<feature type="transmembrane region" description="Helical" evidence="1">
    <location>
        <begin position="177"/>
        <end position="192"/>
    </location>
</feature>
<feature type="transmembrane region" description="Helical" evidence="1">
    <location>
        <begin position="102"/>
        <end position="123"/>
    </location>
</feature>
<feature type="transmembrane region" description="Helical" evidence="1">
    <location>
        <begin position="367"/>
        <end position="385"/>
    </location>
</feature>
<protein>
    <recommendedName>
        <fullName evidence="4">Oligosaccharide repeat unit polymerase</fullName>
    </recommendedName>
</protein>